<comment type="subcellular location">
    <subcellularLocation>
        <location evidence="1">Membrane</location>
        <topology evidence="1">Single-pass membrane protein</topology>
    </subcellularLocation>
</comment>
<dbReference type="InterPro" id="IPR036179">
    <property type="entry name" value="Ig-like_dom_sf"/>
</dbReference>
<dbReference type="PANTHER" id="PTHR18806">
    <property type="entry name" value="RBM25 PROTEIN"/>
    <property type="match status" value="1"/>
</dbReference>
<evidence type="ECO:0000256" key="3">
    <source>
        <dbReference type="ARBA" id="ARBA00022884"/>
    </source>
</evidence>
<keyword evidence="4" id="KW-0325">Glycoprotein</keyword>
<dbReference type="GO" id="GO:0004672">
    <property type="term" value="F:protein kinase activity"/>
    <property type="evidence" value="ECO:0007669"/>
    <property type="project" value="InterPro"/>
</dbReference>
<dbReference type="InterPro" id="IPR034268">
    <property type="entry name" value="RBM25_RRM"/>
</dbReference>
<feature type="domain" description="Ig-like" evidence="11">
    <location>
        <begin position="1141"/>
        <end position="1215"/>
    </location>
</feature>
<sequence length="1744" mass="199449">MAPRTLRNAKLLDWDSRGAPPDFLFKLPFMPPQGSMLPPMISGSSMATPPPRATYRAGPTINQRPQMYMRPPAEPVVPQYEGPIITVFVGNISERVPEVMIKKILQTAGTVVNWKRVSQFGFCEYDGPTAGLRAVRILHDLDVAGKRLVAKVDAKNKLLLDNYKEEETRKLGSASRSNLEAEKKDDETAMASISQILLDHKEEIDNFETIQEGRFSTNQLEQFISFPNLHPEQQLAKSSKVLQGTGIEEDKRDLINREIGKFRKTAEADEQKKEKEKDRKKREERDREKESRATTPTKKEKDKKSRRRSRSREREREARERERDREEKVVKVPRDIQKEKEIEDELRERKKAEKKARDKEAAYQERLRNWEIRERRQIKEYEKSREKELNKEEEREKEAKRLKEFLEDYDDERDDPKYYKSRELQRRLAERVREADLDAKDRNKEQEELEDLKAKIFSGEFENPTQEFERLKREREELYKPRILIDVNLEQSQQRERELGRELEREKERKSVKDRERLQKERYVVAQAASMRSAVSNSPSNNDSGHPYTPPISQPIISLNLGAANAKKKKLEVKDIFNNDDDSEDLNGPKRHYEDASNQKSSQKSSSKKKDGKQDENNKKDEAARSQEEKRRHIKSIIDKIPTGKTDLFSFKLDWNEIDNVLMEKKIRPWINKKIIEYIGEPEPTLVDFICSKVLAGSTAQGILDDVQMVLDEEAEVFVVKMWRLLIYEVEAKKLKSRRLSLIRRNCKPLTTSPVRGDDESIQPHLSKHSKTAADLRPSANCETRFIILTTKLSSAISTSTSRKTGHIDCRAISLKELKHTWPHNGSSAWSNLRIHLHGSNLLTKDLNQTLNNISFKCIVQCHVYPQDHHQSNNELDGSHQHQTSLKSSNIISMTCHTKHSKDIQWFKDFVKIESNERITIDGRHIIIRNSTSLDNGLYSCRFRQAMGNSKLIEKNFNLNVDVDKSLHTSDLLDQIVKTPSGCCKNGIIEMYKKELDDSNGLYLCRKKRSDRTQEFVSEMIPRENMSKQTETTLTINENESATLVCDMGRGKKTPSVIKWKKDGKHFRQIDVNSPALSGADSVNIEGTRITVNRKNGSLSFATVLSSDNGIYECNTFHENDSPISSHKTNLTVIDTLRFVPQPTSKNLEIGTLGKVHCKVQGSPTPFENSEDLPSNLADSNGTLIFKNVTTNDKGNYTCSATNTQGTIKATVVIGAVVAPKFIVAPKGPIQAYEMNPIMIHCQATGDPMPTIKWDKDLQYIFNNDSDASRFHILENGTLHIVEVHLDDEGAYGCTIGSSAGLKREEIRLTVKAADEFTAEETGDGFMITRAVLITMSVAFAYIILVVGLMLWCRFRRQARKARLNETDKDAVENGNGEIKMAEIEPCLPGHHKKKANGKSNHRKNDNSQKSDDTANSVNSKTSKKSSNFDQITVPRNALIDLVQIGQGDFGDVFVGKIKSSEVKAIEDNAKLSTNEKQRSKTSLNEINEIKEDPEPVTEFKDVLVKALNNVKDENVCVEFRRQIEMFRAISHRSVTKLYGLCRDKDPHYLILEYTDWGDLKQFLVSTRDASDTSAKRLNNHDLLSIAHQIARGMDAVYRSRYIHKDLAARNCAITSKLVAKVSYPSLNRTYSKEYYKNKNTLIPLRWMSPECLCDDDYSTKSDVYAYGVLVWELYTRAASIPMEELSNDEFMALAKENKLERKLAEQTPTELISTSCWNVNPKERPSFSQLSTVLGKSLQSECP</sequence>
<keyword evidence="13" id="KW-0418">Kinase</keyword>
<feature type="compositionally biased region" description="Basic and acidic residues" evidence="7">
    <location>
        <begin position="587"/>
        <end position="597"/>
    </location>
</feature>
<dbReference type="GO" id="GO:0003729">
    <property type="term" value="F:mRNA binding"/>
    <property type="evidence" value="ECO:0007669"/>
    <property type="project" value="TreeGrafter"/>
</dbReference>
<feature type="compositionally biased region" description="Basic and acidic residues" evidence="7">
    <location>
        <begin position="312"/>
        <end position="362"/>
    </location>
</feature>
<keyword evidence="3 6" id="KW-0694">RNA-binding</keyword>
<dbReference type="InterPro" id="IPR007110">
    <property type="entry name" value="Ig-like_dom"/>
</dbReference>
<dbReference type="Gene3D" id="3.30.70.330">
    <property type="match status" value="1"/>
</dbReference>
<feature type="compositionally biased region" description="Polar residues" evidence="7">
    <location>
        <begin position="533"/>
        <end position="544"/>
    </location>
</feature>
<dbReference type="PROSITE" id="PS50011">
    <property type="entry name" value="PROTEIN_KINASE_DOM"/>
    <property type="match status" value="1"/>
</dbReference>
<dbReference type="InterPro" id="IPR036483">
    <property type="entry name" value="PWI_dom_sf"/>
</dbReference>
<evidence type="ECO:0000256" key="6">
    <source>
        <dbReference type="PROSITE-ProRule" id="PRU00176"/>
    </source>
</evidence>
<dbReference type="GO" id="GO:0005524">
    <property type="term" value="F:ATP binding"/>
    <property type="evidence" value="ECO:0007669"/>
    <property type="project" value="InterPro"/>
</dbReference>
<dbReference type="InterPro" id="IPR000719">
    <property type="entry name" value="Prot_kinase_dom"/>
</dbReference>
<feature type="compositionally biased region" description="Low complexity" evidence="7">
    <location>
        <begin position="1416"/>
        <end position="1428"/>
    </location>
</feature>
<feature type="domain" description="Protein kinase" evidence="9">
    <location>
        <begin position="1439"/>
        <end position="1735"/>
    </location>
</feature>
<dbReference type="InterPro" id="IPR052768">
    <property type="entry name" value="RBM25"/>
</dbReference>
<dbReference type="Gene3D" id="1.20.1390.10">
    <property type="entry name" value="PWI domain"/>
    <property type="match status" value="1"/>
</dbReference>
<keyword evidence="13" id="KW-0808">Transferase</keyword>
<feature type="compositionally biased region" description="Basic and acidic residues" evidence="7">
    <location>
        <begin position="258"/>
        <end position="303"/>
    </location>
</feature>
<dbReference type="CDD" id="cd12446">
    <property type="entry name" value="RRM_RBM25"/>
    <property type="match status" value="1"/>
</dbReference>
<dbReference type="Pfam" id="PF07714">
    <property type="entry name" value="PK_Tyr_Ser-Thr"/>
    <property type="match status" value="1"/>
</dbReference>
<dbReference type="SMART" id="SM00409">
    <property type="entry name" value="IG"/>
    <property type="match status" value="4"/>
</dbReference>
<reference evidence="13" key="1">
    <citation type="submission" date="2022-07" db="EMBL/GenBank/DDBJ databases">
        <authorList>
            <person name="Trinca V."/>
            <person name="Uliana J.V.C."/>
            <person name="Torres T.T."/>
            <person name="Ward R.J."/>
            <person name="Monesi N."/>
        </authorList>
    </citation>
    <scope>NUCLEOTIDE SEQUENCE</scope>
    <source>
        <strain evidence="13">HSMRA1968</strain>
        <tissue evidence="13">Whole embryos</tissue>
    </source>
</reference>
<feature type="domain" description="RRM" evidence="10">
    <location>
        <begin position="85"/>
        <end position="155"/>
    </location>
</feature>
<evidence type="ECO:0000259" key="11">
    <source>
        <dbReference type="PROSITE" id="PS50835"/>
    </source>
</evidence>
<dbReference type="InterPro" id="IPR003599">
    <property type="entry name" value="Ig_sub"/>
</dbReference>
<dbReference type="PANTHER" id="PTHR18806:SF4">
    <property type="entry name" value="RNA-BINDING PROTEIN 25"/>
    <property type="match status" value="1"/>
</dbReference>
<dbReference type="InterPro" id="IPR001245">
    <property type="entry name" value="Ser-Thr/Tyr_kinase_cat_dom"/>
</dbReference>
<dbReference type="PROSITE" id="PS51025">
    <property type="entry name" value="PWI"/>
    <property type="match status" value="1"/>
</dbReference>
<organism evidence="13 14">
    <name type="scientific">Pseudolycoriella hygida</name>
    <dbReference type="NCBI Taxonomy" id="35572"/>
    <lineage>
        <taxon>Eukaryota</taxon>
        <taxon>Metazoa</taxon>
        <taxon>Ecdysozoa</taxon>
        <taxon>Arthropoda</taxon>
        <taxon>Hexapoda</taxon>
        <taxon>Insecta</taxon>
        <taxon>Pterygota</taxon>
        <taxon>Neoptera</taxon>
        <taxon>Endopterygota</taxon>
        <taxon>Diptera</taxon>
        <taxon>Nematocera</taxon>
        <taxon>Sciaroidea</taxon>
        <taxon>Sciaridae</taxon>
        <taxon>Pseudolycoriella</taxon>
    </lineage>
</organism>
<dbReference type="SMART" id="SM00408">
    <property type="entry name" value="IGc2"/>
    <property type="match status" value="4"/>
</dbReference>
<evidence type="ECO:0000256" key="7">
    <source>
        <dbReference type="SAM" id="MobiDB-lite"/>
    </source>
</evidence>
<dbReference type="SUPFAM" id="SSF56112">
    <property type="entry name" value="Protein kinase-like (PK-like)"/>
    <property type="match status" value="1"/>
</dbReference>
<dbReference type="GO" id="GO:0000381">
    <property type="term" value="P:regulation of alternative mRNA splicing, via spliceosome"/>
    <property type="evidence" value="ECO:0007669"/>
    <property type="project" value="TreeGrafter"/>
</dbReference>
<feature type="compositionally biased region" description="Basic and acidic residues" evidence="7">
    <location>
        <begin position="1403"/>
        <end position="1413"/>
    </location>
</feature>
<dbReference type="Gene3D" id="2.60.40.10">
    <property type="entry name" value="Immunoglobulins"/>
    <property type="match status" value="4"/>
</dbReference>
<proteinExistence type="predicted"/>
<dbReference type="InterPro" id="IPR035979">
    <property type="entry name" value="RBD_domain_sf"/>
</dbReference>
<evidence type="ECO:0000256" key="5">
    <source>
        <dbReference type="ARBA" id="ARBA00023319"/>
    </source>
</evidence>
<feature type="region of interest" description="Disordered" evidence="7">
    <location>
        <begin position="258"/>
        <end position="362"/>
    </location>
</feature>
<dbReference type="Pfam" id="PF07679">
    <property type="entry name" value="I-set"/>
    <property type="match status" value="1"/>
</dbReference>
<keyword evidence="8" id="KW-0812">Transmembrane</keyword>
<feature type="domain" description="PWI" evidence="12">
    <location>
        <begin position="646"/>
        <end position="743"/>
    </location>
</feature>
<feature type="compositionally biased region" description="Basic residues" evidence="7">
    <location>
        <begin position="1390"/>
        <end position="1402"/>
    </location>
</feature>
<dbReference type="InterPro" id="IPR003598">
    <property type="entry name" value="Ig_sub2"/>
</dbReference>
<accession>A0A9Q0S4K4</accession>
<dbReference type="Pfam" id="PF07686">
    <property type="entry name" value="V-set"/>
    <property type="match status" value="1"/>
</dbReference>
<dbReference type="GO" id="GO:0005681">
    <property type="term" value="C:spliceosomal complex"/>
    <property type="evidence" value="ECO:0007669"/>
    <property type="project" value="TreeGrafter"/>
</dbReference>
<dbReference type="InterPro" id="IPR013098">
    <property type="entry name" value="Ig_I-set"/>
</dbReference>
<dbReference type="PROSITE" id="PS50102">
    <property type="entry name" value="RRM"/>
    <property type="match status" value="1"/>
</dbReference>
<dbReference type="EMBL" id="WJQU01000001">
    <property type="protein sequence ID" value="KAJ6645202.1"/>
    <property type="molecule type" value="Genomic_DNA"/>
</dbReference>
<dbReference type="PROSITE" id="PS50835">
    <property type="entry name" value="IG_LIKE"/>
    <property type="match status" value="4"/>
</dbReference>
<keyword evidence="14" id="KW-1185">Reference proteome</keyword>
<dbReference type="Pfam" id="PF13927">
    <property type="entry name" value="Ig_3"/>
    <property type="match status" value="1"/>
</dbReference>
<evidence type="ECO:0000256" key="4">
    <source>
        <dbReference type="ARBA" id="ARBA00023180"/>
    </source>
</evidence>
<evidence type="ECO:0000313" key="13">
    <source>
        <dbReference type="EMBL" id="KAJ6645202.1"/>
    </source>
</evidence>
<keyword evidence="8" id="KW-1133">Transmembrane helix</keyword>
<gene>
    <name evidence="13" type="primary">otk</name>
    <name evidence="13" type="ORF">Bhyg_00405</name>
</gene>
<dbReference type="InterPro" id="IPR013783">
    <property type="entry name" value="Ig-like_fold"/>
</dbReference>
<dbReference type="FunFam" id="1.10.510.10:FF:000954">
    <property type="entry name" value="Tyrosine-protein kinase-like otk"/>
    <property type="match status" value="1"/>
</dbReference>
<evidence type="ECO:0000256" key="2">
    <source>
        <dbReference type="ARBA" id="ARBA00022664"/>
    </source>
</evidence>
<evidence type="ECO:0000259" key="12">
    <source>
        <dbReference type="PROSITE" id="PS51025"/>
    </source>
</evidence>
<dbReference type="Gene3D" id="1.10.510.10">
    <property type="entry name" value="Transferase(Phosphotransferase) domain 1"/>
    <property type="match status" value="1"/>
</dbReference>
<dbReference type="InterPro" id="IPR002483">
    <property type="entry name" value="PWI_dom"/>
</dbReference>
<dbReference type="Gene3D" id="3.30.200.20">
    <property type="entry name" value="Phosphorylase Kinase, domain 1"/>
    <property type="match status" value="1"/>
</dbReference>
<evidence type="ECO:0000256" key="8">
    <source>
        <dbReference type="SAM" id="Phobius"/>
    </source>
</evidence>
<dbReference type="GO" id="GO:0030154">
    <property type="term" value="P:cell differentiation"/>
    <property type="evidence" value="ECO:0007669"/>
    <property type="project" value="UniProtKB-ARBA"/>
</dbReference>
<keyword evidence="5" id="KW-0393">Immunoglobulin domain</keyword>
<feature type="region of interest" description="Disordered" evidence="7">
    <location>
        <begin position="578"/>
        <end position="636"/>
    </location>
</feature>
<dbReference type="SUPFAM" id="SSF54928">
    <property type="entry name" value="RNA-binding domain, RBD"/>
    <property type="match status" value="1"/>
</dbReference>
<evidence type="ECO:0000259" key="9">
    <source>
        <dbReference type="PROSITE" id="PS50011"/>
    </source>
</evidence>
<name>A0A9Q0S4K4_9DIPT</name>
<dbReference type="SMART" id="SM00360">
    <property type="entry name" value="RRM"/>
    <property type="match status" value="1"/>
</dbReference>
<feature type="domain" description="Ig-like" evidence="11">
    <location>
        <begin position="1022"/>
        <end position="1132"/>
    </location>
</feature>
<keyword evidence="8" id="KW-0472">Membrane</keyword>
<evidence type="ECO:0000259" key="10">
    <source>
        <dbReference type="PROSITE" id="PS50102"/>
    </source>
</evidence>
<protein>
    <submittedName>
        <fullName evidence="13">Tyrosine-protein kinase-like otk</fullName>
    </submittedName>
</protein>
<dbReference type="GO" id="GO:0016020">
    <property type="term" value="C:membrane"/>
    <property type="evidence" value="ECO:0007669"/>
    <property type="project" value="UniProtKB-SubCell"/>
</dbReference>
<dbReference type="InterPro" id="IPR012677">
    <property type="entry name" value="Nucleotide-bd_a/b_plait_sf"/>
</dbReference>
<dbReference type="PRINTS" id="PR00109">
    <property type="entry name" value="TYRKINASE"/>
</dbReference>
<dbReference type="GO" id="GO:0007399">
    <property type="term" value="P:nervous system development"/>
    <property type="evidence" value="ECO:0007669"/>
    <property type="project" value="UniProtKB-ARBA"/>
</dbReference>
<evidence type="ECO:0000256" key="1">
    <source>
        <dbReference type="ARBA" id="ARBA00004167"/>
    </source>
</evidence>
<evidence type="ECO:0000313" key="14">
    <source>
        <dbReference type="Proteomes" id="UP001151699"/>
    </source>
</evidence>
<feature type="compositionally biased region" description="Basic and acidic residues" evidence="7">
    <location>
        <begin position="493"/>
        <end position="523"/>
    </location>
</feature>
<dbReference type="SUPFAM" id="SSF101233">
    <property type="entry name" value="PWI domain"/>
    <property type="match status" value="1"/>
</dbReference>
<dbReference type="GO" id="GO:0006397">
    <property type="term" value="P:mRNA processing"/>
    <property type="evidence" value="ECO:0007669"/>
    <property type="project" value="UniProtKB-KW"/>
</dbReference>
<feature type="compositionally biased region" description="Basic and acidic residues" evidence="7">
    <location>
        <begin position="608"/>
        <end position="631"/>
    </location>
</feature>
<dbReference type="InterPro" id="IPR013106">
    <property type="entry name" value="Ig_V-set"/>
</dbReference>
<feature type="transmembrane region" description="Helical" evidence="8">
    <location>
        <begin position="1331"/>
        <end position="1353"/>
    </location>
</feature>
<dbReference type="SUPFAM" id="SSF48726">
    <property type="entry name" value="Immunoglobulin"/>
    <property type="match status" value="4"/>
</dbReference>
<feature type="region of interest" description="Disordered" evidence="7">
    <location>
        <begin position="489"/>
        <end position="554"/>
    </location>
</feature>
<feature type="domain" description="Ig-like" evidence="11">
    <location>
        <begin position="866"/>
        <end position="958"/>
    </location>
</feature>
<dbReference type="SMART" id="SM00311">
    <property type="entry name" value="PWI"/>
    <property type="match status" value="1"/>
</dbReference>
<dbReference type="InterPro" id="IPR011009">
    <property type="entry name" value="Kinase-like_dom_sf"/>
</dbReference>
<dbReference type="FunFam" id="1.20.1390.10:FF:000004">
    <property type="entry name" value="RNA-binding motif protein 25"/>
    <property type="match status" value="1"/>
</dbReference>
<dbReference type="FunFam" id="2.60.40.10:FF:001805">
    <property type="entry name" value="Tyrosine-protein kinase-like otk"/>
    <property type="match status" value="1"/>
</dbReference>
<keyword evidence="2" id="KW-0507">mRNA processing</keyword>
<feature type="region of interest" description="Disordered" evidence="7">
    <location>
        <begin position="1382"/>
        <end position="1428"/>
    </location>
</feature>
<feature type="domain" description="Ig-like" evidence="11">
    <location>
        <begin position="1220"/>
        <end position="1310"/>
    </location>
</feature>
<comment type="caution">
    <text evidence="13">The sequence shown here is derived from an EMBL/GenBank/DDBJ whole genome shotgun (WGS) entry which is preliminary data.</text>
</comment>
<dbReference type="Proteomes" id="UP001151699">
    <property type="component" value="Chromosome A"/>
</dbReference>
<dbReference type="InterPro" id="IPR000504">
    <property type="entry name" value="RRM_dom"/>
</dbReference>
<dbReference type="Pfam" id="PF01480">
    <property type="entry name" value="PWI"/>
    <property type="match status" value="1"/>
</dbReference>
<feature type="region of interest" description="Disordered" evidence="7">
    <location>
        <begin position="754"/>
        <end position="774"/>
    </location>
</feature>
<dbReference type="OrthoDB" id="2413561at2759"/>